<keyword evidence="8 13" id="KW-0067">ATP-binding</keyword>
<comment type="caution">
    <text evidence="19">The sequence shown here is derived from an EMBL/GenBank/DDBJ whole genome shotgun (WGS) entry which is preliminary data.</text>
</comment>
<dbReference type="EMBL" id="JAAWWB010000037">
    <property type="protein sequence ID" value="KAG6738989.1"/>
    <property type="molecule type" value="Genomic_DNA"/>
</dbReference>
<dbReference type="InterPro" id="IPR003609">
    <property type="entry name" value="Pan_app"/>
</dbReference>
<evidence type="ECO:0000256" key="11">
    <source>
        <dbReference type="ARBA" id="ARBA00047899"/>
    </source>
</evidence>
<dbReference type="Pfam" id="PF08276">
    <property type="entry name" value="PAN_2"/>
    <property type="match status" value="1"/>
</dbReference>
<evidence type="ECO:0000256" key="1">
    <source>
        <dbReference type="ARBA" id="ARBA00004251"/>
    </source>
</evidence>
<evidence type="ECO:0000256" key="15">
    <source>
        <dbReference type="SAM" id="SignalP"/>
    </source>
</evidence>
<dbReference type="PIRSF" id="PIRSF000641">
    <property type="entry name" value="SRK"/>
    <property type="match status" value="1"/>
</dbReference>
<dbReference type="Pfam" id="PF00069">
    <property type="entry name" value="Pkinase"/>
    <property type="match status" value="1"/>
</dbReference>
<dbReference type="InterPro" id="IPR008271">
    <property type="entry name" value="Ser/Thr_kinase_AS"/>
</dbReference>
<dbReference type="CDD" id="cd00054">
    <property type="entry name" value="EGF_CA"/>
    <property type="match status" value="1"/>
</dbReference>
<keyword evidence="4 13" id="KW-0808">Transferase</keyword>
<dbReference type="GO" id="GO:0048544">
    <property type="term" value="P:recognition of pollen"/>
    <property type="evidence" value="ECO:0007669"/>
    <property type="project" value="InterPro"/>
</dbReference>
<comment type="catalytic activity">
    <reaction evidence="12 13">
        <text>L-seryl-[protein] + ATP = O-phospho-L-seryl-[protein] + ADP + H(+)</text>
        <dbReference type="Rhea" id="RHEA:17989"/>
        <dbReference type="Rhea" id="RHEA-COMP:9863"/>
        <dbReference type="Rhea" id="RHEA-COMP:11604"/>
        <dbReference type="ChEBI" id="CHEBI:15378"/>
        <dbReference type="ChEBI" id="CHEBI:29999"/>
        <dbReference type="ChEBI" id="CHEBI:30616"/>
        <dbReference type="ChEBI" id="CHEBI:83421"/>
        <dbReference type="ChEBI" id="CHEBI:456216"/>
        <dbReference type="EC" id="2.7.11.1"/>
    </reaction>
</comment>
<keyword evidence="7 13" id="KW-0418">Kinase</keyword>
<evidence type="ECO:0000256" key="5">
    <source>
        <dbReference type="ARBA" id="ARBA00022729"/>
    </source>
</evidence>
<dbReference type="Pfam" id="PF01453">
    <property type="entry name" value="B_lectin"/>
    <property type="match status" value="1"/>
</dbReference>
<dbReference type="PROSITE" id="PS50011">
    <property type="entry name" value="PROTEIN_KINASE_DOM"/>
    <property type="match status" value="1"/>
</dbReference>
<proteinExistence type="inferred from homology"/>
<dbReference type="AlphaFoldDB" id="A0A8X7XVJ4"/>
<dbReference type="InterPro" id="IPR000719">
    <property type="entry name" value="Prot_kinase_dom"/>
</dbReference>
<evidence type="ECO:0000256" key="8">
    <source>
        <dbReference type="ARBA" id="ARBA00022840"/>
    </source>
</evidence>
<feature type="chain" id="PRO_5036491006" description="Receptor-like serine/threonine-protein kinase" evidence="15">
    <location>
        <begin position="26"/>
        <end position="888"/>
    </location>
</feature>
<dbReference type="PROSITE" id="PS50948">
    <property type="entry name" value="PAN"/>
    <property type="match status" value="1"/>
</dbReference>
<dbReference type="CDD" id="cd00028">
    <property type="entry name" value="B_lectin"/>
    <property type="match status" value="1"/>
</dbReference>
<organism evidence="19 20">
    <name type="scientific">Populus tomentosa</name>
    <name type="common">Chinese white poplar</name>
    <dbReference type="NCBI Taxonomy" id="118781"/>
    <lineage>
        <taxon>Eukaryota</taxon>
        <taxon>Viridiplantae</taxon>
        <taxon>Streptophyta</taxon>
        <taxon>Embryophyta</taxon>
        <taxon>Tracheophyta</taxon>
        <taxon>Spermatophyta</taxon>
        <taxon>Magnoliopsida</taxon>
        <taxon>eudicotyledons</taxon>
        <taxon>Gunneridae</taxon>
        <taxon>Pentapetalae</taxon>
        <taxon>rosids</taxon>
        <taxon>fabids</taxon>
        <taxon>Malpighiales</taxon>
        <taxon>Salicaceae</taxon>
        <taxon>Saliceae</taxon>
        <taxon>Populus</taxon>
    </lineage>
</organism>
<evidence type="ECO:0000256" key="7">
    <source>
        <dbReference type="ARBA" id="ARBA00022777"/>
    </source>
</evidence>
<dbReference type="SMART" id="SM00220">
    <property type="entry name" value="S_TKc"/>
    <property type="match status" value="1"/>
</dbReference>
<comment type="similarity">
    <text evidence="13">Belongs to the protein kinase superfamily. Ser/Thr protein kinase family.</text>
</comment>
<dbReference type="FunFam" id="1.10.510.10:FF:000060">
    <property type="entry name" value="G-type lectin S-receptor-like serine/threonine-protein kinase"/>
    <property type="match status" value="1"/>
</dbReference>
<dbReference type="InterPro" id="IPR000858">
    <property type="entry name" value="S_locus_glycoprot_dom"/>
</dbReference>
<evidence type="ECO:0000256" key="2">
    <source>
        <dbReference type="ARBA" id="ARBA00022475"/>
    </source>
</evidence>
<keyword evidence="14" id="KW-0472">Membrane</keyword>
<dbReference type="Pfam" id="PF00954">
    <property type="entry name" value="S_locus_glycop"/>
    <property type="match status" value="1"/>
</dbReference>
<comment type="catalytic activity">
    <reaction evidence="11 13">
        <text>L-threonyl-[protein] + ATP = O-phospho-L-threonyl-[protein] + ADP + H(+)</text>
        <dbReference type="Rhea" id="RHEA:46608"/>
        <dbReference type="Rhea" id="RHEA-COMP:11060"/>
        <dbReference type="Rhea" id="RHEA-COMP:11605"/>
        <dbReference type="ChEBI" id="CHEBI:15378"/>
        <dbReference type="ChEBI" id="CHEBI:30013"/>
        <dbReference type="ChEBI" id="CHEBI:30616"/>
        <dbReference type="ChEBI" id="CHEBI:61977"/>
        <dbReference type="ChEBI" id="CHEBI:456216"/>
        <dbReference type="EC" id="2.7.11.1"/>
    </reaction>
</comment>
<evidence type="ECO:0000313" key="20">
    <source>
        <dbReference type="Proteomes" id="UP000886885"/>
    </source>
</evidence>
<dbReference type="GO" id="GO:0004674">
    <property type="term" value="F:protein serine/threonine kinase activity"/>
    <property type="evidence" value="ECO:0007669"/>
    <property type="project" value="UniProtKB-KW"/>
</dbReference>
<evidence type="ECO:0000259" key="18">
    <source>
        <dbReference type="PROSITE" id="PS50948"/>
    </source>
</evidence>
<feature type="transmembrane region" description="Helical" evidence="14">
    <location>
        <begin position="591"/>
        <end position="610"/>
    </location>
</feature>
<keyword evidence="3 13" id="KW-0723">Serine/threonine-protein kinase</keyword>
<keyword evidence="9" id="KW-1015">Disulfide bond</keyword>
<feature type="domain" description="Bulb-type lectin" evidence="17">
    <location>
        <begin position="29"/>
        <end position="154"/>
    </location>
</feature>
<evidence type="ECO:0000256" key="12">
    <source>
        <dbReference type="ARBA" id="ARBA00048679"/>
    </source>
</evidence>
<keyword evidence="20" id="KW-1185">Reference proteome</keyword>
<dbReference type="PROSITE" id="PS50927">
    <property type="entry name" value="BULB_LECTIN"/>
    <property type="match status" value="1"/>
</dbReference>
<protein>
    <recommendedName>
        <fullName evidence="13">Receptor-like serine/threonine-protein kinase</fullName>
        <ecNumber evidence="13">2.7.11.1</ecNumber>
    </recommendedName>
</protein>
<comment type="subcellular location">
    <subcellularLocation>
        <location evidence="1">Cell membrane</location>
        <topology evidence="1">Single-pass type I membrane protein</topology>
    </subcellularLocation>
</comment>
<evidence type="ECO:0000259" key="16">
    <source>
        <dbReference type="PROSITE" id="PS50011"/>
    </source>
</evidence>
<evidence type="ECO:0000256" key="14">
    <source>
        <dbReference type="SAM" id="Phobius"/>
    </source>
</evidence>
<evidence type="ECO:0000313" key="19">
    <source>
        <dbReference type="EMBL" id="KAG6738989.1"/>
    </source>
</evidence>
<dbReference type="EC" id="2.7.11.1" evidence="13"/>
<dbReference type="GO" id="GO:0005524">
    <property type="term" value="F:ATP binding"/>
    <property type="evidence" value="ECO:0007669"/>
    <property type="project" value="UniProtKB-KW"/>
</dbReference>
<evidence type="ECO:0000256" key="13">
    <source>
        <dbReference type="PIRNR" id="PIRNR000641"/>
    </source>
</evidence>
<keyword evidence="14" id="KW-1133">Transmembrane helix</keyword>
<gene>
    <name evidence="19" type="ORF">POTOM_058624</name>
</gene>
<keyword evidence="14" id="KW-0812">Transmembrane</keyword>
<keyword evidence="10" id="KW-0325">Glycoprotein</keyword>
<feature type="domain" description="Apple" evidence="18">
    <location>
        <begin position="332"/>
        <end position="414"/>
    </location>
</feature>
<reference evidence="19" key="1">
    <citation type="journal article" date="2020" name="bioRxiv">
        <title>Hybrid origin of Populus tomentosa Carr. identified through genome sequencing and phylogenomic analysis.</title>
        <authorList>
            <person name="An X."/>
            <person name="Gao K."/>
            <person name="Chen Z."/>
            <person name="Li J."/>
            <person name="Yang X."/>
            <person name="Yang X."/>
            <person name="Zhou J."/>
            <person name="Guo T."/>
            <person name="Zhao T."/>
            <person name="Huang S."/>
            <person name="Miao D."/>
            <person name="Khan W.U."/>
            <person name="Rao P."/>
            <person name="Ye M."/>
            <person name="Lei B."/>
            <person name="Liao W."/>
            <person name="Wang J."/>
            <person name="Ji L."/>
            <person name="Li Y."/>
            <person name="Guo B."/>
            <person name="Mustafa N.S."/>
            <person name="Li S."/>
            <person name="Yun Q."/>
            <person name="Keller S.R."/>
            <person name="Mao J."/>
            <person name="Zhang R."/>
            <person name="Strauss S.H."/>
        </authorList>
    </citation>
    <scope>NUCLEOTIDE SEQUENCE</scope>
    <source>
        <strain evidence="19">GM15</strain>
        <tissue evidence="19">Leaf</tissue>
    </source>
</reference>
<accession>A0A8X7XVJ4</accession>
<evidence type="ECO:0000256" key="3">
    <source>
        <dbReference type="ARBA" id="ARBA00022527"/>
    </source>
</evidence>
<name>A0A8X7XVJ4_POPTO</name>
<dbReference type="Proteomes" id="UP000886885">
    <property type="component" value="Chromosome 19A"/>
</dbReference>
<feature type="domain" description="Protein kinase" evidence="16">
    <location>
        <begin position="451"/>
        <end position="844"/>
    </location>
</feature>
<dbReference type="InterPro" id="IPR024171">
    <property type="entry name" value="SRK-like_kinase"/>
</dbReference>
<keyword evidence="2" id="KW-1003">Cell membrane</keyword>
<dbReference type="SMART" id="SM00108">
    <property type="entry name" value="B_lectin"/>
    <property type="match status" value="1"/>
</dbReference>
<dbReference type="InterPro" id="IPR001480">
    <property type="entry name" value="Bulb-type_lectin_dom"/>
</dbReference>
<evidence type="ECO:0000256" key="6">
    <source>
        <dbReference type="ARBA" id="ARBA00022741"/>
    </source>
</evidence>
<evidence type="ECO:0000256" key="4">
    <source>
        <dbReference type="ARBA" id="ARBA00022679"/>
    </source>
</evidence>
<keyword evidence="6 13" id="KW-0547">Nucleotide-binding</keyword>
<dbReference type="GO" id="GO:0005886">
    <property type="term" value="C:plasma membrane"/>
    <property type="evidence" value="ECO:0007669"/>
    <property type="project" value="UniProtKB-SubCell"/>
</dbReference>
<feature type="signal peptide" evidence="15">
    <location>
        <begin position="1"/>
        <end position="25"/>
    </location>
</feature>
<dbReference type="OrthoDB" id="837426at2759"/>
<keyword evidence="5 15" id="KW-0732">Signal</keyword>
<dbReference type="PROSITE" id="PS00108">
    <property type="entry name" value="PROTEIN_KINASE_ST"/>
    <property type="match status" value="1"/>
</dbReference>
<evidence type="ECO:0000256" key="10">
    <source>
        <dbReference type="ARBA" id="ARBA00023180"/>
    </source>
</evidence>
<dbReference type="PANTHER" id="PTHR27002">
    <property type="entry name" value="RECEPTOR-LIKE SERINE/THREONINE-PROTEIN KINASE SD1-8"/>
    <property type="match status" value="1"/>
</dbReference>
<evidence type="ECO:0000259" key="17">
    <source>
        <dbReference type="PROSITE" id="PS50927"/>
    </source>
</evidence>
<evidence type="ECO:0000256" key="9">
    <source>
        <dbReference type="ARBA" id="ARBA00023157"/>
    </source>
</evidence>
<sequence>MHSMLSTVFFSYAFLLCSSLLCCFARDTITRASSLITNDGGETLVLAGKRFELGFFAPEQSSVYRSYVGIWYYRSNPRIYVWVANRDQPLLDDGAVLAVTEDGNLKILEKNGDPFWSTGLELTSKPANGLAKLLDSGNLVLCDSNTPLTTILWQSFQHPTDTFLPGMKMSGDLKLTSWKSQVDPIEGNFKFQLDKEKNQFVILNDFIKYWTSGESSDFFSSERMPDGIAFFLSNFTRSVPNSEGSKTTSSPSDYNNSRIRLDFKGELQYWNFDANTNWAKLWWEPRDNCSVFNACGNFGSCNLYNSFPCRCLPGFVPNSQENWRKGVFSDGCIRSSAVCGKHDTSFVVEDEKQCRQKCLINTCQCQAYSFVKEEVNRRRGRQSGTNTCLIWMDDLKDLQEEYSHDGPDLFVRVPIADIEPKAKSCEPCGINVIPYPLSTGSDCGDPIYFSFNCDNSTGRLSFKTHNGTYNVTTINPDTRTFVIQEKDVDDCNASTRGQTRKFNTSFPFKMNTSKPQCDTVEGNFISTVSSQGLLEIDIGWEPPPEPVCSSSSDCEDWPHSTCNVTGNGTARCLCNSNFWWDGMALNCVQGVTIASVIVLSSIFLYTSILMRKKAKRRESQQNTERNAAVLYGTEKRVKNLIDAEEFNEEDKKGIDTRFDIILGVARGLLYLHQDSRLRIIHRDMKTSNILLDAEMNPKISDFGLARMFEGKQTEGSTNRVVGTYGYMSPEYALDGLFSVKSDVFSFGVVVLEILSGKRNTGYFNSDEAQSLLAYAWRLWREDKALDLMDETLREICNTNEFLRCVNVALLCVQDDPSDRPTMSNVVVMLSSEAANLPVPKNPAFFIRRGLSGTASCSSKQGTGLCSTASSSSKQEINIDTTIASDEGR</sequence>
<dbReference type="PANTHER" id="PTHR27002:SF1111">
    <property type="entry name" value="NON-SPECIFIC SERINE_THREONINE PROTEIN KINASE"/>
    <property type="match status" value="1"/>
</dbReference>